<comment type="similarity">
    <text evidence="1">Belongs to the AHA1 family.</text>
</comment>
<dbReference type="EMBL" id="JAEACQ010000287">
    <property type="protein sequence ID" value="MBL7631854.1"/>
    <property type="molecule type" value="Genomic_DNA"/>
</dbReference>
<name>A0A937RR59_9ACTN</name>
<sequence length="152" mass="16402">MSQATAASATELVITRIVDAPRAAAYRAFVDPDQLAAWFGPVGFTVPRDTVDIDPRVGGHLRFTMVSDEDPAFTSPSNGTFTELVENAVFEGTEPVPGAEPAVLRLRVEFHDADAGGTRLELRQGPFPAEIAEMAREGWLSSFTKLDALLAR</sequence>
<dbReference type="CDD" id="cd07814">
    <property type="entry name" value="SRPBCC_CalC_Aha1-like"/>
    <property type="match status" value="1"/>
</dbReference>
<evidence type="ECO:0000259" key="2">
    <source>
        <dbReference type="Pfam" id="PF08327"/>
    </source>
</evidence>
<dbReference type="RefSeq" id="WP_203007024.1">
    <property type="nucleotide sequence ID" value="NZ_JADWYU010000162.1"/>
</dbReference>
<accession>A0A937RR59</accession>
<keyword evidence="4" id="KW-1185">Reference proteome</keyword>
<gene>
    <name evidence="3" type="ORF">I7412_32780</name>
</gene>
<comment type="caution">
    <text evidence="3">The sequence shown here is derived from an EMBL/GenBank/DDBJ whole genome shotgun (WGS) entry which is preliminary data.</text>
</comment>
<evidence type="ECO:0000313" key="4">
    <source>
        <dbReference type="Proteomes" id="UP000604475"/>
    </source>
</evidence>
<dbReference type="InterPro" id="IPR013538">
    <property type="entry name" value="ASHA1/2-like_C"/>
</dbReference>
<evidence type="ECO:0000256" key="1">
    <source>
        <dbReference type="ARBA" id="ARBA00006817"/>
    </source>
</evidence>
<dbReference type="Gene3D" id="3.30.530.20">
    <property type="match status" value="1"/>
</dbReference>
<organism evidence="3 4">
    <name type="scientific">Frankia nepalensis</name>
    <dbReference type="NCBI Taxonomy" id="1836974"/>
    <lineage>
        <taxon>Bacteria</taxon>
        <taxon>Bacillati</taxon>
        <taxon>Actinomycetota</taxon>
        <taxon>Actinomycetes</taxon>
        <taxon>Frankiales</taxon>
        <taxon>Frankiaceae</taxon>
        <taxon>Frankia</taxon>
    </lineage>
</organism>
<reference evidence="3" key="1">
    <citation type="submission" date="2020-12" db="EMBL/GenBank/DDBJ databases">
        <title>Genomic characterization of non-nitrogen-fixing Frankia strains.</title>
        <authorList>
            <person name="Carlos-Shanley C."/>
            <person name="Guerra T."/>
            <person name="Hahn D."/>
        </authorList>
    </citation>
    <scope>NUCLEOTIDE SEQUENCE</scope>
    <source>
        <strain evidence="3">CN6</strain>
    </source>
</reference>
<dbReference type="SUPFAM" id="SSF55961">
    <property type="entry name" value="Bet v1-like"/>
    <property type="match status" value="1"/>
</dbReference>
<evidence type="ECO:0000313" key="3">
    <source>
        <dbReference type="EMBL" id="MBL7631854.1"/>
    </source>
</evidence>
<proteinExistence type="inferred from homology"/>
<dbReference type="Proteomes" id="UP000604475">
    <property type="component" value="Unassembled WGS sequence"/>
</dbReference>
<protein>
    <submittedName>
        <fullName evidence="3">SRPBCC domain-containing protein</fullName>
    </submittedName>
</protein>
<feature type="domain" description="Activator of Hsp90 ATPase homologue 1/2-like C-terminal" evidence="2">
    <location>
        <begin position="19"/>
        <end position="150"/>
    </location>
</feature>
<dbReference type="InterPro" id="IPR023393">
    <property type="entry name" value="START-like_dom_sf"/>
</dbReference>
<dbReference type="AlphaFoldDB" id="A0A937RR59"/>
<dbReference type="Pfam" id="PF08327">
    <property type="entry name" value="AHSA1"/>
    <property type="match status" value="1"/>
</dbReference>